<evidence type="ECO:0000256" key="1">
    <source>
        <dbReference type="SAM" id="Phobius"/>
    </source>
</evidence>
<keyword evidence="1" id="KW-0812">Transmembrane</keyword>
<accession>A0AAU9CFF5</accession>
<dbReference type="KEGG" id="fax:FUAX_33360"/>
<evidence type="ECO:0000313" key="2">
    <source>
        <dbReference type="EMBL" id="BDD10904.1"/>
    </source>
</evidence>
<sequence>MILSFEKTLALARNKKIISALRDGILVWSIVFFLLVSPLGGFAGLWLGFLLGNTATMWRLLGHC</sequence>
<dbReference type="AlphaFoldDB" id="A0AAU9CFF5"/>
<feature type="transmembrane region" description="Helical" evidence="1">
    <location>
        <begin position="25"/>
        <end position="51"/>
    </location>
</feature>
<keyword evidence="1" id="KW-1133">Transmembrane helix</keyword>
<keyword evidence="3" id="KW-1185">Reference proteome</keyword>
<dbReference type="RefSeq" id="WP_338392430.1">
    <property type="nucleotide sequence ID" value="NZ_AP025314.1"/>
</dbReference>
<gene>
    <name evidence="2" type="ORF">FUAX_33360</name>
</gene>
<keyword evidence="1" id="KW-0472">Membrane</keyword>
<dbReference type="EMBL" id="AP025314">
    <property type="protein sequence ID" value="BDD10904.1"/>
    <property type="molecule type" value="Genomic_DNA"/>
</dbReference>
<protein>
    <submittedName>
        <fullName evidence="2">Uncharacterized protein</fullName>
    </submittedName>
</protein>
<dbReference type="Proteomes" id="UP001348817">
    <property type="component" value="Chromosome"/>
</dbReference>
<evidence type="ECO:0000313" key="3">
    <source>
        <dbReference type="Proteomes" id="UP001348817"/>
    </source>
</evidence>
<reference evidence="2 3" key="1">
    <citation type="submission" date="2021-12" db="EMBL/GenBank/DDBJ databases">
        <title>Genome sequencing of bacteria with rrn-lacking chromosome and rrn-plasmid.</title>
        <authorList>
            <person name="Anda M."/>
            <person name="Iwasaki W."/>
        </authorList>
    </citation>
    <scope>NUCLEOTIDE SEQUENCE [LARGE SCALE GENOMIC DNA]</scope>
    <source>
        <strain evidence="2 3">DSM 100852</strain>
    </source>
</reference>
<organism evidence="2 3">
    <name type="scientific">Fulvitalea axinellae</name>
    <dbReference type="NCBI Taxonomy" id="1182444"/>
    <lineage>
        <taxon>Bacteria</taxon>
        <taxon>Pseudomonadati</taxon>
        <taxon>Bacteroidota</taxon>
        <taxon>Cytophagia</taxon>
        <taxon>Cytophagales</taxon>
        <taxon>Persicobacteraceae</taxon>
        <taxon>Fulvitalea</taxon>
    </lineage>
</organism>
<name>A0AAU9CFF5_9BACT</name>
<proteinExistence type="predicted"/>